<evidence type="ECO:0000313" key="3">
    <source>
        <dbReference type="Proteomes" id="UP000765509"/>
    </source>
</evidence>
<organism evidence="2 3">
    <name type="scientific">Austropuccinia psidii MF-1</name>
    <dbReference type="NCBI Taxonomy" id="1389203"/>
    <lineage>
        <taxon>Eukaryota</taxon>
        <taxon>Fungi</taxon>
        <taxon>Dikarya</taxon>
        <taxon>Basidiomycota</taxon>
        <taxon>Pucciniomycotina</taxon>
        <taxon>Pucciniomycetes</taxon>
        <taxon>Pucciniales</taxon>
        <taxon>Sphaerophragmiaceae</taxon>
        <taxon>Austropuccinia</taxon>
    </lineage>
</organism>
<gene>
    <name evidence="2" type="ORF">O181_061301</name>
</gene>
<keyword evidence="3" id="KW-1185">Reference proteome</keyword>
<sequence>MDPNPSNLAKNPKDPIFDQGPPVAHFQPWPLVTPRGHHLSSNSLFPSTQGEEFPFLPAPCTQGCRSGAYMVLYIIMLHFPQQSNSDILRTQFHDYKSRSQNPSPILKEDSSAHQSGNPWKLS</sequence>
<reference evidence="2" key="1">
    <citation type="submission" date="2021-03" db="EMBL/GenBank/DDBJ databases">
        <title>Draft genome sequence of rust myrtle Austropuccinia psidii MF-1, a brazilian biotype.</title>
        <authorList>
            <person name="Quecine M.C."/>
            <person name="Pachon D.M.R."/>
            <person name="Bonatelli M.L."/>
            <person name="Correr F.H."/>
            <person name="Franceschini L.M."/>
            <person name="Leite T.F."/>
            <person name="Margarido G.R.A."/>
            <person name="Almeida C.A."/>
            <person name="Ferrarezi J.A."/>
            <person name="Labate C.A."/>
        </authorList>
    </citation>
    <scope>NUCLEOTIDE SEQUENCE</scope>
    <source>
        <strain evidence="2">MF-1</strain>
    </source>
</reference>
<name>A0A9Q3EMI5_9BASI</name>
<dbReference type="AlphaFoldDB" id="A0A9Q3EMI5"/>
<dbReference type="Proteomes" id="UP000765509">
    <property type="component" value="Unassembled WGS sequence"/>
</dbReference>
<feature type="compositionally biased region" description="Polar residues" evidence="1">
    <location>
        <begin position="112"/>
        <end position="122"/>
    </location>
</feature>
<feature type="region of interest" description="Disordered" evidence="1">
    <location>
        <begin position="90"/>
        <end position="122"/>
    </location>
</feature>
<feature type="region of interest" description="Disordered" evidence="1">
    <location>
        <begin position="1"/>
        <end position="29"/>
    </location>
</feature>
<dbReference type="EMBL" id="AVOT02028944">
    <property type="protein sequence ID" value="MBW0521586.1"/>
    <property type="molecule type" value="Genomic_DNA"/>
</dbReference>
<comment type="caution">
    <text evidence="2">The sequence shown here is derived from an EMBL/GenBank/DDBJ whole genome shotgun (WGS) entry which is preliminary data.</text>
</comment>
<evidence type="ECO:0000313" key="2">
    <source>
        <dbReference type="EMBL" id="MBW0521586.1"/>
    </source>
</evidence>
<accession>A0A9Q3EMI5</accession>
<protein>
    <submittedName>
        <fullName evidence="2">Uncharacterized protein</fullName>
    </submittedName>
</protein>
<proteinExistence type="predicted"/>
<evidence type="ECO:0000256" key="1">
    <source>
        <dbReference type="SAM" id="MobiDB-lite"/>
    </source>
</evidence>